<feature type="region of interest" description="Disordered" evidence="1">
    <location>
        <begin position="30"/>
        <end position="52"/>
    </location>
</feature>
<evidence type="ECO:0000313" key="3">
    <source>
        <dbReference type="Proteomes" id="UP000709295"/>
    </source>
</evidence>
<evidence type="ECO:0000313" key="2">
    <source>
        <dbReference type="EMBL" id="KAG6956919.1"/>
    </source>
</evidence>
<organism evidence="2 3">
    <name type="scientific">Phytophthora aleatoria</name>
    <dbReference type="NCBI Taxonomy" id="2496075"/>
    <lineage>
        <taxon>Eukaryota</taxon>
        <taxon>Sar</taxon>
        <taxon>Stramenopiles</taxon>
        <taxon>Oomycota</taxon>
        <taxon>Peronosporomycetes</taxon>
        <taxon>Peronosporales</taxon>
        <taxon>Peronosporaceae</taxon>
        <taxon>Phytophthora</taxon>
    </lineage>
</organism>
<reference evidence="2" key="1">
    <citation type="submission" date="2021-01" db="EMBL/GenBank/DDBJ databases">
        <title>Phytophthora aleatoria, a newly-described species from Pinus radiata is distinct from Phytophthora cactorum isolates based on comparative genomics.</title>
        <authorList>
            <person name="Mcdougal R."/>
            <person name="Panda P."/>
            <person name="Williams N."/>
            <person name="Studholme D.J."/>
        </authorList>
    </citation>
    <scope>NUCLEOTIDE SEQUENCE</scope>
    <source>
        <strain evidence="2">NZFS 4037</strain>
    </source>
</reference>
<comment type="caution">
    <text evidence="2">The sequence shown here is derived from an EMBL/GenBank/DDBJ whole genome shotgun (WGS) entry which is preliminary data.</text>
</comment>
<dbReference type="Proteomes" id="UP000709295">
    <property type="component" value="Unassembled WGS sequence"/>
</dbReference>
<name>A0A8J5ID25_9STRA</name>
<feature type="compositionally biased region" description="Basic and acidic residues" evidence="1">
    <location>
        <begin position="31"/>
        <end position="40"/>
    </location>
</feature>
<sequence length="118" mass="13063">MGQVEGRRRVAASFCVWGWNGQPQGEVVVGESKRDHDGGRGRNAATPVGHAAEEKMTVNPSTYNLTTTRETVSVRMSNGVVELGYGCNRDLSVAPKPHLCESRRRAQNIHSRHICRMF</sequence>
<proteinExistence type="predicted"/>
<evidence type="ECO:0000256" key="1">
    <source>
        <dbReference type="SAM" id="MobiDB-lite"/>
    </source>
</evidence>
<gene>
    <name evidence="2" type="ORF">JG688_00011209</name>
</gene>
<dbReference type="EMBL" id="JAENGY010000768">
    <property type="protein sequence ID" value="KAG6956919.1"/>
    <property type="molecule type" value="Genomic_DNA"/>
</dbReference>
<accession>A0A8J5ID25</accession>
<dbReference type="AlphaFoldDB" id="A0A8J5ID25"/>
<keyword evidence="3" id="KW-1185">Reference proteome</keyword>
<protein>
    <submittedName>
        <fullName evidence="2">Uncharacterized protein</fullName>
    </submittedName>
</protein>